<name>A0ABV9DYK5_9ACTN</name>
<dbReference type="RefSeq" id="WP_378576394.1">
    <property type="nucleotide sequence ID" value="NZ_JBHSFQ010000018.1"/>
</dbReference>
<dbReference type="SMART" id="SM00860">
    <property type="entry name" value="SMI1_KNR4"/>
    <property type="match status" value="1"/>
</dbReference>
<dbReference type="InterPro" id="IPR037883">
    <property type="entry name" value="Knr4/Smi1-like_sf"/>
</dbReference>
<keyword evidence="3" id="KW-1185">Reference proteome</keyword>
<evidence type="ECO:0000259" key="1">
    <source>
        <dbReference type="SMART" id="SM00860"/>
    </source>
</evidence>
<proteinExistence type="predicted"/>
<dbReference type="SUPFAM" id="SSF160631">
    <property type="entry name" value="SMI1/KNR4-like"/>
    <property type="match status" value="1"/>
</dbReference>
<dbReference type="Proteomes" id="UP001595923">
    <property type="component" value="Unassembled WGS sequence"/>
</dbReference>
<evidence type="ECO:0000313" key="3">
    <source>
        <dbReference type="Proteomes" id="UP001595923"/>
    </source>
</evidence>
<comment type="caution">
    <text evidence="2">The sequence shown here is derived from an EMBL/GenBank/DDBJ whole genome shotgun (WGS) entry which is preliminary data.</text>
</comment>
<dbReference type="InterPro" id="IPR018958">
    <property type="entry name" value="Knr4/Smi1-like_dom"/>
</dbReference>
<dbReference type="EMBL" id="JBHSFQ010000018">
    <property type="protein sequence ID" value="MFC4563807.1"/>
    <property type="molecule type" value="Genomic_DNA"/>
</dbReference>
<protein>
    <submittedName>
        <fullName evidence="2">SMI1/KNR4 family protein</fullName>
    </submittedName>
</protein>
<feature type="domain" description="Knr4/Smi1-like" evidence="1">
    <location>
        <begin position="39"/>
        <end position="144"/>
    </location>
</feature>
<organism evidence="2 3">
    <name type="scientific">Nocardiopsis mangrovi</name>
    <dbReference type="NCBI Taxonomy" id="1179818"/>
    <lineage>
        <taxon>Bacteria</taxon>
        <taxon>Bacillati</taxon>
        <taxon>Actinomycetota</taxon>
        <taxon>Actinomycetes</taxon>
        <taxon>Streptosporangiales</taxon>
        <taxon>Nocardiopsidaceae</taxon>
        <taxon>Nocardiopsis</taxon>
    </lineage>
</organism>
<reference evidence="3" key="1">
    <citation type="journal article" date="2019" name="Int. J. Syst. Evol. Microbiol.">
        <title>The Global Catalogue of Microorganisms (GCM) 10K type strain sequencing project: providing services to taxonomists for standard genome sequencing and annotation.</title>
        <authorList>
            <consortium name="The Broad Institute Genomics Platform"/>
            <consortium name="The Broad Institute Genome Sequencing Center for Infectious Disease"/>
            <person name="Wu L."/>
            <person name="Ma J."/>
        </authorList>
    </citation>
    <scope>NUCLEOTIDE SEQUENCE [LARGE SCALE GENOMIC DNA]</scope>
    <source>
        <strain evidence="3">XZYJ18</strain>
    </source>
</reference>
<dbReference type="Gene3D" id="3.40.1580.10">
    <property type="entry name" value="SMI1/KNR4-like"/>
    <property type="match status" value="1"/>
</dbReference>
<evidence type="ECO:0000313" key="2">
    <source>
        <dbReference type="EMBL" id="MFC4563807.1"/>
    </source>
</evidence>
<accession>A0ABV9DYK5</accession>
<dbReference type="Pfam" id="PF09346">
    <property type="entry name" value="SMI1_KNR4"/>
    <property type="match status" value="1"/>
</dbReference>
<gene>
    <name evidence="2" type="ORF">ACFO4E_18255</name>
</gene>
<sequence length="165" mass="18731">MNEDRVGPLRPRLTTPDQWREFLGVDFAAVTCEGCGHEPATHEQVDEAERRLEPRTPLPPSYRAFLTTTNGWDELGNWCGRALPAQEIQWAADLHPYLADLYEDDEEYGPLLAAALTVNDGEDLWLLDPREVDADGEWAAYVFKPKYGDFDKAGSFSDLWHDNYG</sequence>